<evidence type="ECO:0000313" key="3">
    <source>
        <dbReference type="Proteomes" id="UP000030748"/>
    </source>
</evidence>
<organism evidence="2 3">
    <name type="scientific">Erythranthe guttata</name>
    <name type="common">Yellow monkey flower</name>
    <name type="synonym">Mimulus guttatus</name>
    <dbReference type="NCBI Taxonomy" id="4155"/>
    <lineage>
        <taxon>Eukaryota</taxon>
        <taxon>Viridiplantae</taxon>
        <taxon>Streptophyta</taxon>
        <taxon>Embryophyta</taxon>
        <taxon>Tracheophyta</taxon>
        <taxon>Spermatophyta</taxon>
        <taxon>Magnoliopsida</taxon>
        <taxon>eudicotyledons</taxon>
        <taxon>Gunneridae</taxon>
        <taxon>Pentapetalae</taxon>
        <taxon>asterids</taxon>
        <taxon>lamiids</taxon>
        <taxon>Lamiales</taxon>
        <taxon>Phrymaceae</taxon>
        <taxon>Erythranthe</taxon>
    </lineage>
</organism>
<feature type="compositionally biased region" description="Basic residues" evidence="1">
    <location>
        <begin position="1"/>
        <end position="10"/>
    </location>
</feature>
<dbReference type="AlphaFoldDB" id="A0A022S314"/>
<dbReference type="Proteomes" id="UP000030748">
    <property type="component" value="Unassembled WGS sequence"/>
</dbReference>
<feature type="compositionally biased region" description="Basic and acidic residues" evidence="1">
    <location>
        <begin position="85"/>
        <end position="110"/>
    </location>
</feature>
<dbReference type="KEGG" id="egt:105951204"/>
<sequence length="136" mass="15363">MGRVRAKGKKLSVTNEDENGSSEEVKVLARKRRGRPQKSLKDEFDENEAQKIEDDNSEDMAIVKDAENKSGPQNGKRQKRNIQVAKEKLVDSVKDENEDLTKSSGEESKKSNGFRQSRNRRKSKPCRAAEAVVECN</sequence>
<keyword evidence="3" id="KW-1185">Reference proteome</keyword>
<protein>
    <submittedName>
        <fullName evidence="2">Uncharacterized protein</fullName>
    </submittedName>
</protein>
<accession>A0A022S314</accession>
<feature type="compositionally biased region" description="Basic residues" evidence="1">
    <location>
        <begin position="28"/>
        <end position="38"/>
    </location>
</feature>
<feature type="region of interest" description="Disordered" evidence="1">
    <location>
        <begin position="1"/>
        <end position="136"/>
    </location>
</feature>
<dbReference type="PhylomeDB" id="A0A022S314"/>
<dbReference type="eggNOG" id="ENOG502S23Q">
    <property type="taxonomic scope" value="Eukaryota"/>
</dbReference>
<evidence type="ECO:0000256" key="1">
    <source>
        <dbReference type="SAM" id="MobiDB-lite"/>
    </source>
</evidence>
<dbReference type="OrthoDB" id="693270at2759"/>
<gene>
    <name evidence="2" type="ORF">MIMGU_mgv1a021475mg</name>
</gene>
<proteinExistence type="predicted"/>
<dbReference type="STRING" id="4155.A0A022S314"/>
<dbReference type="EMBL" id="KI630171">
    <property type="protein sequence ID" value="EYU46318.1"/>
    <property type="molecule type" value="Genomic_DNA"/>
</dbReference>
<dbReference type="PANTHER" id="PTHR34055">
    <property type="entry name" value="OS09G0491596 PROTEIN"/>
    <property type="match status" value="1"/>
</dbReference>
<dbReference type="PANTHER" id="PTHR34055:SF1">
    <property type="entry name" value="EXPRESSED PROTEIN"/>
    <property type="match status" value="1"/>
</dbReference>
<name>A0A022S314_ERYGU</name>
<reference evidence="2 3" key="1">
    <citation type="journal article" date="2013" name="Proc. Natl. Acad. Sci. U.S.A.">
        <title>Fine-scale variation in meiotic recombination in Mimulus inferred from population shotgun sequencing.</title>
        <authorList>
            <person name="Hellsten U."/>
            <person name="Wright K.M."/>
            <person name="Jenkins J."/>
            <person name="Shu S."/>
            <person name="Yuan Y."/>
            <person name="Wessler S.R."/>
            <person name="Schmutz J."/>
            <person name="Willis J.H."/>
            <person name="Rokhsar D.S."/>
        </authorList>
    </citation>
    <scope>NUCLEOTIDE SEQUENCE [LARGE SCALE GENOMIC DNA]</scope>
    <source>
        <strain evidence="3">cv. DUN x IM62</strain>
    </source>
</reference>
<evidence type="ECO:0000313" key="2">
    <source>
        <dbReference type="EMBL" id="EYU46318.1"/>
    </source>
</evidence>